<organism evidence="1 2">
    <name type="scientific">Phytophthora infestans</name>
    <name type="common">Potato late blight agent</name>
    <name type="synonym">Botrytis infestans</name>
    <dbReference type="NCBI Taxonomy" id="4787"/>
    <lineage>
        <taxon>Eukaryota</taxon>
        <taxon>Sar</taxon>
        <taxon>Stramenopiles</taxon>
        <taxon>Oomycota</taxon>
        <taxon>Peronosporomycetes</taxon>
        <taxon>Peronosporales</taxon>
        <taxon>Peronosporaceae</taxon>
        <taxon>Phytophthora</taxon>
    </lineage>
</organism>
<name>A0A8S9TYV3_PHYIN</name>
<sequence>MDPELNSPSTTLFKDKRFKDSKVALYAVQDYALYYNKRVKVARRGGKHCRGMCFHPGVPILRSALPAQLQDRPHLCTSTAKPTQRQLVESSSFLKALAATPDGTATRLLRQLQGKTNLRTIYRAKQVMKQKVLNQAGNSFRKIPLFLQFEPRFLYEWHVVTMENYRWFFRCVEDSGVDLKYCPVLCTLDAELIAVASELGLTLRYCTRYIIEHELAQIGSFNKHHHALVWGLQGSEREVEYDNRLEWIGNLWACC</sequence>
<evidence type="ECO:0000313" key="1">
    <source>
        <dbReference type="EMBL" id="KAF4132702.1"/>
    </source>
</evidence>
<accession>A0A8S9TYV3</accession>
<dbReference type="EMBL" id="JAACNO010002504">
    <property type="protein sequence ID" value="KAF4132702.1"/>
    <property type="molecule type" value="Genomic_DNA"/>
</dbReference>
<proteinExistence type="predicted"/>
<gene>
    <name evidence="1" type="ORF">GN958_ATG18114</name>
</gene>
<comment type="caution">
    <text evidence="1">The sequence shown here is derived from an EMBL/GenBank/DDBJ whole genome shotgun (WGS) entry which is preliminary data.</text>
</comment>
<reference evidence="1" key="1">
    <citation type="submission" date="2020-03" db="EMBL/GenBank/DDBJ databases">
        <title>Hybrid Assembly of Korean Phytophthora infestans isolates.</title>
        <authorList>
            <person name="Prokchorchik M."/>
            <person name="Lee Y."/>
            <person name="Seo J."/>
            <person name="Cho J.-H."/>
            <person name="Park Y.-E."/>
            <person name="Jang D.-C."/>
            <person name="Im J.-S."/>
            <person name="Choi J.-G."/>
            <person name="Park H.-J."/>
            <person name="Lee G.-B."/>
            <person name="Lee Y.-G."/>
            <person name="Hong S.-Y."/>
            <person name="Cho K."/>
            <person name="Sohn K.H."/>
        </authorList>
    </citation>
    <scope>NUCLEOTIDE SEQUENCE</scope>
    <source>
        <strain evidence="1">KR_2_A2</strain>
    </source>
</reference>
<evidence type="ECO:0000313" key="2">
    <source>
        <dbReference type="Proteomes" id="UP000704712"/>
    </source>
</evidence>
<dbReference type="AlphaFoldDB" id="A0A8S9TYV3"/>
<dbReference type="Proteomes" id="UP000704712">
    <property type="component" value="Unassembled WGS sequence"/>
</dbReference>
<protein>
    <submittedName>
        <fullName evidence="1">Uncharacterized protein</fullName>
    </submittedName>
</protein>